<dbReference type="Proteomes" id="UP000623467">
    <property type="component" value="Unassembled WGS sequence"/>
</dbReference>
<name>A0A8H6Y454_9AGAR</name>
<keyword evidence="3" id="KW-1185">Reference proteome</keyword>
<dbReference type="Pfam" id="PF00931">
    <property type="entry name" value="NB-ARC"/>
    <property type="match status" value="1"/>
</dbReference>
<protein>
    <submittedName>
        <fullName evidence="2">NB-ARC domain-containing protein</fullName>
    </submittedName>
</protein>
<dbReference type="InterPro" id="IPR002182">
    <property type="entry name" value="NB-ARC"/>
</dbReference>
<organism evidence="2 3">
    <name type="scientific">Mycena sanguinolenta</name>
    <dbReference type="NCBI Taxonomy" id="230812"/>
    <lineage>
        <taxon>Eukaryota</taxon>
        <taxon>Fungi</taxon>
        <taxon>Dikarya</taxon>
        <taxon>Basidiomycota</taxon>
        <taxon>Agaricomycotina</taxon>
        <taxon>Agaricomycetes</taxon>
        <taxon>Agaricomycetidae</taxon>
        <taxon>Agaricales</taxon>
        <taxon>Marasmiineae</taxon>
        <taxon>Mycenaceae</taxon>
        <taxon>Mycena</taxon>
    </lineage>
</organism>
<feature type="domain" description="NB-ARC" evidence="1">
    <location>
        <begin position="218"/>
        <end position="322"/>
    </location>
</feature>
<dbReference type="CDD" id="cd21037">
    <property type="entry name" value="MLKL_NTD"/>
    <property type="match status" value="1"/>
</dbReference>
<dbReference type="EMBL" id="JACAZH010000013">
    <property type="protein sequence ID" value="KAF7351559.1"/>
    <property type="molecule type" value="Genomic_DNA"/>
</dbReference>
<gene>
    <name evidence="2" type="ORF">MSAN_01588400</name>
</gene>
<dbReference type="AlphaFoldDB" id="A0A8H6Y454"/>
<reference evidence="2" key="1">
    <citation type="submission" date="2020-05" db="EMBL/GenBank/DDBJ databases">
        <title>Mycena genomes resolve the evolution of fungal bioluminescence.</title>
        <authorList>
            <person name="Tsai I.J."/>
        </authorList>
    </citation>
    <scope>NUCLEOTIDE SEQUENCE</scope>
    <source>
        <strain evidence="2">160909Yilan</strain>
    </source>
</reference>
<evidence type="ECO:0000259" key="1">
    <source>
        <dbReference type="Pfam" id="PF00931"/>
    </source>
</evidence>
<sequence>MPPIVRFETLIQYTTHAARVAQDIAQAAQVPFLGVAASLSLSILRGLDAVKSNKEECMVMVEQIHDILCNIAMICSVSTTNGVLSPSLVADIAKFTQSVRNLNTFVMSQEGKGKIKQFLKQFDSAARLKTCREDMNQFVTLFRVQAGASAMSGIAQLGKNLDQQHEDLLSLLANYPDLTNSDRVSKIDTDSNFSNKSETSLSMLPPGPHIFRGRESELEQALSTLQLDSPRLAILGMGGIGKTTLATAALNHPSVIVRFSSRYFVPCHSVATVADLVSLIVSHVGLAKGANSEAMIIKHFKDSPATLLVLDNLEAVWESVGMKAEVEDFFVLTY</sequence>
<proteinExistence type="predicted"/>
<dbReference type="InterPro" id="IPR027417">
    <property type="entry name" value="P-loop_NTPase"/>
</dbReference>
<dbReference type="InterPro" id="IPR059179">
    <property type="entry name" value="MLKL-like_MCAfunc"/>
</dbReference>
<dbReference type="GO" id="GO:0043531">
    <property type="term" value="F:ADP binding"/>
    <property type="evidence" value="ECO:0007669"/>
    <property type="project" value="InterPro"/>
</dbReference>
<evidence type="ECO:0000313" key="2">
    <source>
        <dbReference type="EMBL" id="KAF7351559.1"/>
    </source>
</evidence>
<accession>A0A8H6Y454</accession>
<dbReference type="Gene3D" id="1.20.930.20">
    <property type="entry name" value="Adaptor protein Cbl, N-terminal domain"/>
    <property type="match status" value="1"/>
</dbReference>
<dbReference type="GO" id="GO:0007166">
    <property type="term" value="P:cell surface receptor signaling pathway"/>
    <property type="evidence" value="ECO:0007669"/>
    <property type="project" value="InterPro"/>
</dbReference>
<comment type="caution">
    <text evidence="2">The sequence shown here is derived from an EMBL/GenBank/DDBJ whole genome shotgun (WGS) entry which is preliminary data.</text>
</comment>
<evidence type="ECO:0000313" key="3">
    <source>
        <dbReference type="Proteomes" id="UP000623467"/>
    </source>
</evidence>
<dbReference type="SUPFAM" id="SSF52540">
    <property type="entry name" value="P-loop containing nucleoside triphosphate hydrolases"/>
    <property type="match status" value="1"/>
</dbReference>
<dbReference type="Gene3D" id="3.40.50.300">
    <property type="entry name" value="P-loop containing nucleotide triphosphate hydrolases"/>
    <property type="match status" value="1"/>
</dbReference>
<dbReference type="InterPro" id="IPR036537">
    <property type="entry name" value="Adaptor_Cbl_N_dom_sf"/>
</dbReference>
<dbReference type="OrthoDB" id="3047605at2759"/>